<sequence length="446" mass="49832">MLQDYINTFTDIEQIDTLIEMEHREHNVEIERMQWEQQLPLMNVGQREAYDRIVSAIEQPDQPRIFFVNGPGGTGKSLLFKVLLSFVRPQAKIAIPVASSGIAAILLPEGRTAHSRFKIPIKTSNKMCCNVRLNTALAKLLQETDLILWDEAVMSSKYNFEAVDRCLKDMMGAVDPTLKTKLFGGKVVVFGGDFRQIIPVVVKGSRADVIAECVSSSDIWSQVQVPQLTENMSVRYAGQEAAALAQKLLAIGDGSNGFKSAVPIEREWLLASDDLPSLIDKVYPSFATETNPISFDGRAILASKNDQVDAINDKAAAIFPGESQVYESCDSISDSDDPQSDSANYPMEFLHSIKLTGMPNHTLEIKEGMPLIITRNLDVNNGLCNGTKVYVTRLQRYSTAVRLYNRQDGEEYFLPRILFFTDEGEYPFVLKRRQFPGKTCICNDHS</sequence>
<dbReference type="PANTHER" id="PTHR10492:SF57">
    <property type="entry name" value="ATP-DEPENDENT DNA HELICASE"/>
    <property type="match status" value="1"/>
</dbReference>
<feature type="domain" description="DNA helicase Pif1-like 2B" evidence="3">
    <location>
        <begin position="348"/>
        <end position="394"/>
    </location>
</feature>
<dbReference type="EMBL" id="LT550356">
    <property type="protein sequence ID" value="SAL95600.1"/>
    <property type="molecule type" value="Genomic_DNA"/>
</dbReference>
<dbReference type="Proteomes" id="UP000078561">
    <property type="component" value="Unassembled WGS sequence"/>
</dbReference>
<protein>
    <recommendedName>
        <fullName evidence="1">ATP-dependent DNA helicase</fullName>
        <ecNumber evidence="1">5.6.2.3</ecNumber>
    </recommendedName>
</protein>
<dbReference type="EC" id="5.6.2.3" evidence="1"/>
<evidence type="ECO:0000313" key="4">
    <source>
        <dbReference type="EMBL" id="SAL95600.1"/>
    </source>
</evidence>
<dbReference type="GO" id="GO:0006281">
    <property type="term" value="P:DNA repair"/>
    <property type="evidence" value="ECO:0007669"/>
    <property type="project" value="UniProtKB-KW"/>
</dbReference>
<proteinExistence type="inferred from homology"/>
<name>A0A168KWL0_ABSGL</name>
<keyword evidence="1" id="KW-0347">Helicase</keyword>
<evidence type="ECO:0000313" key="5">
    <source>
        <dbReference type="Proteomes" id="UP000078561"/>
    </source>
</evidence>
<dbReference type="InterPro" id="IPR027417">
    <property type="entry name" value="P-loop_NTPase"/>
</dbReference>
<keyword evidence="1" id="KW-0547">Nucleotide-binding</keyword>
<dbReference type="InterPro" id="IPR049163">
    <property type="entry name" value="Pif1-like_2B_dom"/>
</dbReference>
<organism evidence="4">
    <name type="scientific">Absidia glauca</name>
    <name type="common">Pin mould</name>
    <dbReference type="NCBI Taxonomy" id="4829"/>
    <lineage>
        <taxon>Eukaryota</taxon>
        <taxon>Fungi</taxon>
        <taxon>Fungi incertae sedis</taxon>
        <taxon>Mucoromycota</taxon>
        <taxon>Mucoromycotina</taxon>
        <taxon>Mucoromycetes</taxon>
        <taxon>Mucorales</taxon>
        <taxon>Cunninghamellaceae</taxon>
        <taxon>Absidia</taxon>
    </lineage>
</organism>
<dbReference type="PANTHER" id="PTHR10492">
    <property type="match status" value="1"/>
</dbReference>
<reference evidence="4" key="1">
    <citation type="submission" date="2016-04" db="EMBL/GenBank/DDBJ databases">
        <authorList>
            <person name="Evans L.H."/>
            <person name="Alamgir A."/>
            <person name="Owens N."/>
            <person name="Weber N.D."/>
            <person name="Virtaneva K."/>
            <person name="Barbian K."/>
            <person name="Babar A."/>
            <person name="Rosenke K."/>
        </authorList>
    </citation>
    <scope>NUCLEOTIDE SEQUENCE [LARGE SCALE GENOMIC DNA]</scope>
    <source>
        <strain evidence="4">CBS 101.48</strain>
    </source>
</reference>
<dbReference type="OMA" id="KPCYAMT"/>
<dbReference type="GO" id="GO:0043139">
    <property type="term" value="F:5'-3' DNA helicase activity"/>
    <property type="evidence" value="ECO:0007669"/>
    <property type="project" value="UniProtKB-EC"/>
</dbReference>
<feature type="domain" description="DNA helicase Pif1-like DEAD-box helicase" evidence="2">
    <location>
        <begin position="42"/>
        <end position="255"/>
    </location>
</feature>
<keyword evidence="1" id="KW-0378">Hydrolase</keyword>
<dbReference type="OrthoDB" id="5860629at2759"/>
<comment type="similarity">
    <text evidence="1">Belongs to the helicase family.</text>
</comment>
<evidence type="ECO:0000256" key="1">
    <source>
        <dbReference type="RuleBase" id="RU363044"/>
    </source>
</evidence>
<dbReference type="AlphaFoldDB" id="A0A168KWL0"/>
<dbReference type="GO" id="GO:0006310">
    <property type="term" value="P:DNA recombination"/>
    <property type="evidence" value="ECO:0007669"/>
    <property type="project" value="UniProtKB-KW"/>
</dbReference>
<dbReference type="GO" id="GO:0005524">
    <property type="term" value="F:ATP binding"/>
    <property type="evidence" value="ECO:0007669"/>
    <property type="project" value="UniProtKB-KW"/>
</dbReference>
<dbReference type="InterPro" id="IPR010285">
    <property type="entry name" value="DNA_helicase_pif1-like_DEAD"/>
</dbReference>
<comment type="cofactor">
    <cofactor evidence="1">
        <name>Mg(2+)</name>
        <dbReference type="ChEBI" id="CHEBI:18420"/>
    </cofactor>
</comment>
<dbReference type="Gene3D" id="3.40.50.300">
    <property type="entry name" value="P-loop containing nucleotide triphosphate hydrolases"/>
    <property type="match status" value="1"/>
</dbReference>
<dbReference type="STRING" id="4829.A0A168KWL0"/>
<keyword evidence="1" id="KW-0234">DNA repair</keyword>
<accession>A0A168KWL0</accession>
<keyword evidence="1" id="KW-0067">ATP-binding</keyword>
<dbReference type="InParanoid" id="A0A168KWL0"/>
<evidence type="ECO:0000259" key="2">
    <source>
        <dbReference type="Pfam" id="PF05970"/>
    </source>
</evidence>
<keyword evidence="1" id="KW-0233">DNA recombination</keyword>
<dbReference type="GO" id="GO:0000723">
    <property type="term" value="P:telomere maintenance"/>
    <property type="evidence" value="ECO:0007669"/>
    <property type="project" value="InterPro"/>
</dbReference>
<comment type="catalytic activity">
    <reaction evidence="1">
        <text>ATP + H2O = ADP + phosphate + H(+)</text>
        <dbReference type="Rhea" id="RHEA:13065"/>
        <dbReference type="ChEBI" id="CHEBI:15377"/>
        <dbReference type="ChEBI" id="CHEBI:15378"/>
        <dbReference type="ChEBI" id="CHEBI:30616"/>
        <dbReference type="ChEBI" id="CHEBI:43474"/>
        <dbReference type="ChEBI" id="CHEBI:456216"/>
        <dbReference type="EC" id="5.6.2.3"/>
    </reaction>
</comment>
<keyword evidence="5" id="KW-1185">Reference proteome</keyword>
<dbReference type="Pfam" id="PF05970">
    <property type="entry name" value="PIF1"/>
    <property type="match status" value="1"/>
</dbReference>
<keyword evidence="1" id="KW-0227">DNA damage</keyword>
<dbReference type="SUPFAM" id="SSF52540">
    <property type="entry name" value="P-loop containing nucleoside triphosphate hydrolases"/>
    <property type="match status" value="2"/>
</dbReference>
<gene>
    <name evidence="4" type="primary">ABSGL_00931.1 scaffold 997</name>
</gene>
<dbReference type="GO" id="GO:0016887">
    <property type="term" value="F:ATP hydrolysis activity"/>
    <property type="evidence" value="ECO:0007669"/>
    <property type="project" value="RHEA"/>
</dbReference>
<evidence type="ECO:0000259" key="3">
    <source>
        <dbReference type="Pfam" id="PF21530"/>
    </source>
</evidence>
<dbReference type="Pfam" id="PF21530">
    <property type="entry name" value="Pif1_2B_dom"/>
    <property type="match status" value="1"/>
</dbReference>